<reference evidence="1" key="1">
    <citation type="submission" date="2022-11" db="EMBL/GenBank/DDBJ databases">
        <title>Marinomonas sp. nov., isolated from marine algae.</title>
        <authorList>
            <person name="Choi D.G."/>
            <person name="Kim J.M."/>
            <person name="Lee J.K."/>
            <person name="Baek J.H."/>
            <person name="Jeon C.O."/>
        </authorList>
    </citation>
    <scope>NUCLEOTIDE SEQUENCE</scope>
    <source>
        <strain evidence="1">KJ51-3</strain>
    </source>
</reference>
<organism evidence="1 2">
    <name type="scientific">Marinomonas rhodophyticola</name>
    <dbReference type="NCBI Taxonomy" id="2992803"/>
    <lineage>
        <taxon>Bacteria</taxon>
        <taxon>Pseudomonadati</taxon>
        <taxon>Pseudomonadota</taxon>
        <taxon>Gammaproteobacteria</taxon>
        <taxon>Oceanospirillales</taxon>
        <taxon>Oceanospirillaceae</taxon>
        <taxon>Marinomonas</taxon>
    </lineage>
</organism>
<dbReference type="EMBL" id="JAPEUL010000004">
    <property type="protein sequence ID" value="MCW4628175.1"/>
    <property type="molecule type" value="Genomic_DNA"/>
</dbReference>
<keyword evidence="2" id="KW-1185">Reference proteome</keyword>
<sequence>MKPADILKSPIGKPLPLSNVGTTASSVLQGIIVGGTDSVSNKIKEKDKEK</sequence>
<accession>A0ABT3KCA5</accession>
<evidence type="ECO:0000313" key="1">
    <source>
        <dbReference type="EMBL" id="MCW4628175.1"/>
    </source>
</evidence>
<dbReference type="RefSeq" id="WP_265217352.1">
    <property type="nucleotide sequence ID" value="NZ_JAPEUL010000004.1"/>
</dbReference>
<dbReference type="Proteomes" id="UP001431181">
    <property type="component" value="Unassembled WGS sequence"/>
</dbReference>
<proteinExistence type="predicted"/>
<comment type="caution">
    <text evidence="1">The sequence shown here is derived from an EMBL/GenBank/DDBJ whole genome shotgun (WGS) entry which is preliminary data.</text>
</comment>
<protein>
    <submittedName>
        <fullName evidence="1">Uncharacterized protein</fullName>
    </submittedName>
</protein>
<gene>
    <name evidence="1" type="ORF">ONZ52_03750</name>
</gene>
<name>A0ABT3KCA5_9GAMM</name>
<evidence type="ECO:0000313" key="2">
    <source>
        <dbReference type="Proteomes" id="UP001431181"/>
    </source>
</evidence>